<dbReference type="Pfam" id="PF17934">
    <property type="entry name" value="TetR_C_26"/>
    <property type="match status" value="1"/>
</dbReference>
<dbReference type="InterPro" id="IPR041603">
    <property type="entry name" value="YvdT_C"/>
</dbReference>
<feature type="DNA-binding region" description="H-T-H motif" evidence="3">
    <location>
        <begin position="28"/>
        <end position="47"/>
    </location>
</feature>
<gene>
    <name evidence="5" type="ORF">J1TS3_19920</name>
</gene>
<evidence type="ECO:0000256" key="3">
    <source>
        <dbReference type="PROSITE-ProRule" id="PRU00335"/>
    </source>
</evidence>
<evidence type="ECO:0000313" key="6">
    <source>
        <dbReference type="Proteomes" id="UP000680279"/>
    </source>
</evidence>
<keyword evidence="6" id="KW-1185">Reference proteome</keyword>
<dbReference type="PANTHER" id="PTHR43479">
    <property type="entry name" value="ACREF/ENVCD OPERON REPRESSOR-RELATED"/>
    <property type="match status" value="1"/>
</dbReference>
<organism evidence="5 6">
    <name type="scientific">Siminovitchia fordii</name>
    <dbReference type="NCBI Taxonomy" id="254759"/>
    <lineage>
        <taxon>Bacteria</taxon>
        <taxon>Bacillati</taxon>
        <taxon>Bacillota</taxon>
        <taxon>Bacilli</taxon>
        <taxon>Bacillales</taxon>
        <taxon>Bacillaceae</taxon>
        <taxon>Siminovitchia</taxon>
    </lineage>
</organism>
<keyword evidence="2 3" id="KW-0238">DNA-binding</keyword>
<dbReference type="Pfam" id="PF00440">
    <property type="entry name" value="TetR_N"/>
    <property type="match status" value="1"/>
</dbReference>
<dbReference type="InterPro" id="IPR050624">
    <property type="entry name" value="HTH-type_Tx_Regulator"/>
</dbReference>
<name>A0ABQ4K547_9BACI</name>
<dbReference type="PROSITE" id="PS50977">
    <property type="entry name" value="HTH_TETR_2"/>
    <property type="match status" value="1"/>
</dbReference>
<dbReference type="SUPFAM" id="SSF48498">
    <property type="entry name" value="Tetracyclin repressor-like, C-terminal domain"/>
    <property type="match status" value="1"/>
</dbReference>
<protein>
    <submittedName>
        <fullName evidence="5">TetR family transcriptional regulator</fullName>
    </submittedName>
</protein>
<comment type="caution">
    <text evidence="5">The sequence shown here is derived from an EMBL/GenBank/DDBJ whole genome shotgun (WGS) entry which is preliminary data.</text>
</comment>
<evidence type="ECO:0000313" key="5">
    <source>
        <dbReference type="EMBL" id="GIN20858.1"/>
    </source>
</evidence>
<evidence type="ECO:0000256" key="2">
    <source>
        <dbReference type="ARBA" id="ARBA00023125"/>
    </source>
</evidence>
<dbReference type="PANTHER" id="PTHR43479:SF8">
    <property type="entry name" value="TRANSCRIPTIONAL REGULATOR, TETR FAMILY"/>
    <property type="match status" value="1"/>
</dbReference>
<dbReference type="PRINTS" id="PR00455">
    <property type="entry name" value="HTHTETR"/>
</dbReference>
<dbReference type="SUPFAM" id="SSF46689">
    <property type="entry name" value="Homeodomain-like"/>
    <property type="match status" value="1"/>
</dbReference>
<accession>A0ABQ4K547</accession>
<dbReference type="Proteomes" id="UP000680279">
    <property type="component" value="Unassembled WGS sequence"/>
</dbReference>
<dbReference type="EMBL" id="BOQT01000006">
    <property type="protein sequence ID" value="GIN20858.1"/>
    <property type="molecule type" value="Genomic_DNA"/>
</dbReference>
<keyword evidence="1" id="KW-0678">Repressor</keyword>
<reference evidence="5 6" key="1">
    <citation type="submission" date="2021-03" db="EMBL/GenBank/DDBJ databases">
        <title>Antimicrobial resistance genes in bacteria isolated from Japanese honey, and their potential for conferring macrolide and lincosamide resistance in the American foulbrood pathogen Paenibacillus larvae.</title>
        <authorList>
            <person name="Okamoto M."/>
            <person name="Kumagai M."/>
            <person name="Kanamori H."/>
            <person name="Takamatsu D."/>
        </authorList>
    </citation>
    <scope>NUCLEOTIDE SEQUENCE [LARGE SCALE GENOMIC DNA]</scope>
    <source>
        <strain evidence="5 6">J1TS3</strain>
    </source>
</reference>
<dbReference type="Gene3D" id="1.10.357.10">
    <property type="entry name" value="Tetracycline Repressor, domain 2"/>
    <property type="match status" value="1"/>
</dbReference>
<evidence type="ECO:0000259" key="4">
    <source>
        <dbReference type="PROSITE" id="PS50977"/>
    </source>
</evidence>
<proteinExistence type="predicted"/>
<feature type="domain" description="HTH tetR-type" evidence="4">
    <location>
        <begin position="5"/>
        <end position="65"/>
    </location>
</feature>
<dbReference type="InterPro" id="IPR009057">
    <property type="entry name" value="Homeodomain-like_sf"/>
</dbReference>
<evidence type="ECO:0000256" key="1">
    <source>
        <dbReference type="ARBA" id="ARBA00022491"/>
    </source>
</evidence>
<dbReference type="InterPro" id="IPR001647">
    <property type="entry name" value="HTH_TetR"/>
</dbReference>
<dbReference type="InterPro" id="IPR036271">
    <property type="entry name" value="Tet_transcr_reg_TetR-rel_C_sf"/>
</dbReference>
<sequence>MVDINNKEEKIIEAAIQVFKEKGIEKTKVSDIVKLAGIAQGTFYLYFPSKLSVMPAIAEVMVKKIMIEVNNEVDENASISVQLTQIVNAIFRFTKEYREVLALIYAGLSTDDNLKKWETIYDAFYSWMSGFLSNAKLKGEIRNSVQPERASKLMIAFIEAVAEQIYLYDAVSNEEEKMQKLELIMFLEHALGIQK</sequence>